<feature type="compositionally biased region" description="Low complexity" evidence="1">
    <location>
        <begin position="51"/>
        <end position="60"/>
    </location>
</feature>
<keyword evidence="3" id="KW-1185">Reference proteome</keyword>
<evidence type="ECO:0000256" key="1">
    <source>
        <dbReference type="SAM" id="MobiDB-lite"/>
    </source>
</evidence>
<feature type="compositionally biased region" description="Polar residues" evidence="1">
    <location>
        <begin position="1370"/>
        <end position="1393"/>
    </location>
</feature>
<feature type="compositionally biased region" description="Low complexity" evidence="1">
    <location>
        <begin position="1168"/>
        <end position="1181"/>
    </location>
</feature>
<feature type="compositionally biased region" description="Acidic residues" evidence="1">
    <location>
        <begin position="994"/>
        <end position="1003"/>
    </location>
</feature>
<feature type="compositionally biased region" description="Low complexity" evidence="1">
    <location>
        <begin position="75"/>
        <end position="88"/>
    </location>
</feature>
<feature type="compositionally biased region" description="Basic and acidic residues" evidence="1">
    <location>
        <begin position="1078"/>
        <end position="1110"/>
    </location>
</feature>
<gene>
    <name evidence="2" type="ORF">KIPB_000080</name>
</gene>
<feature type="compositionally biased region" description="Polar residues" evidence="1">
    <location>
        <begin position="1463"/>
        <end position="1482"/>
    </location>
</feature>
<feature type="compositionally biased region" description="Low complexity" evidence="1">
    <location>
        <begin position="238"/>
        <end position="247"/>
    </location>
</feature>
<feature type="compositionally biased region" description="Basic and acidic residues" evidence="1">
    <location>
        <begin position="1354"/>
        <end position="1363"/>
    </location>
</feature>
<feature type="compositionally biased region" description="Polar residues" evidence="1">
    <location>
        <begin position="151"/>
        <end position="160"/>
    </location>
</feature>
<feature type="compositionally biased region" description="Low complexity" evidence="1">
    <location>
        <begin position="1673"/>
        <end position="1697"/>
    </location>
</feature>
<feature type="region of interest" description="Disordered" evidence="1">
    <location>
        <begin position="1856"/>
        <end position="1985"/>
    </location>
</feature>
<feature type="compositionally biased region" description="Basic and acidic residues" evidence="1">
    <location>
        <begin position="249"/>
        <end position="268"/>
    </location>
</feature>
<evidence type="ECO:0000313" key="2">
    <source>
        <dbReference type="EMBL" id="GIQ79435.1"/>
    </source>
</evidence>
<feature type="compositionally biased region" description="Basic and acidic residues" evidence="1">
    <location>
        <begin position="1965"/>
        <end position="1975"/>
    </location>
</feature>
<feature type="compositionally biased region" description="Basic and acidic residues" evidence="1">
    <location>
        <begin position="1435"/>
        <end position="1445"/>
    </location>
</feature>
<feature type="region of interest" description="Disordered" evidence="1">
    <location>
        <begin position="1566"/>
        <end position="1762"/>
    </location>
</feature>
<feature type="compositionally biased region" description="Acidic residues" evidence="1">
    <location>
        <begin position="966"/>
        <end position="976"/>
    </location>
</feature>
<feature type="region of interest" description="Disordered" evidence="1">
    <location>
        <begin position="31"/>
        <end position="274"/>
    </location>
</feature>
<feature type="compositionally biased region" description="Low complexity" evidence="1">
    <location>
        <begin position="1004"/>
        <end position="1013"/>
    </location>
</feature>
<protein>
    <submittedName>
        <fullName evidence="2">Uncharacterized protein</fullName>
    </submittedName>
</protein>
<feature type="compositionally biased region" description="Polar residues" evidence="1">
    <location>
        <begin position="925"/>
        <end position="934"/>
    </location>
</feature>
<accession>A0A9K3CN85</accession>
<dbReference type="PANTHER" id="PTHR13585:SF19">
    <property type="entry name" value="ZINC FINGER CCCH DOMAIN-CONTAINING PROTEIN 13"/>
    <property type="match status" value="1"/>
</dbReference>
<comment type="caution">
    <text evidence="2">The sequence shown here is derived from an EMBL/GenBank/DDBJ whole genome shotgun (WGS) entry which is preliminary data.</text>
</comment>
<feature type="compositionally biased region" description="Low complexity" evidence="1">
    <location>
        <begin position="1020"/>
        <end position="1029"/>
    </location>
</feature>
<feature type="region of interest" description="Disordered" evidence="1">
    <location>
        <begin position="1347"/>
        <end position="1529"/>
    </location>
</feature>
<feature type="region of interest" description="Disordered" evidence="1">
    <location>
        <begin position="1068"/>
        <end position="1251"/>
    </location>
</feature>
<feature type="region of interest" description="Disordered" evidence="1">
    <location>
        <begin position="961"/>
        <end position="1044"/>
    </location>
</feature>
<feature type="compositionally biased region" description="Basic and acidic residues" evidence="1">
    <location>
        <begin position="936"/>
        <end position="948"/>
    </location>
</feature>
<feature type="compositionally biased region" description="Basic and acidic residues" evidence="1">
    <location>
        <begin position="1119"/>
        <end position="1167"/>
    </location>
</feature>
<proteinExistence type="predicted"/>
<feature type="compositionally biased region" description="Basic and acidic residues" evidence="1">
    <location>
        <begin position="209"/>
        <end position="231"/>
    </location>
</feature>
<feature type="compositionally biased region" description="Acidic residues" evidence="1">
    <location>
        <begin position="1593"/>
        <end position="1609"/>
    </location>
</feature>
<name>A0A9K3CN85_9EUKA</name>
<dbReference type="Proteomes" id="UP000265618">
    <property type="component" value="Unassembled WGS sequence"/>
</dbReference>
<feature type="region of interest" description="Disordered" evidence="1">
    <location>
        <begin position="925"/>
        <end position="948"/>
    </location>
</feature>
<sequence>MDSHGAAWIVDPDQIPVGASIPSIRVDTHVQDGAVSARTPRGGRVVGGSARGIASSRSTGPGQRRGHTPVHNQQRASSRGASRGAARGTVAGRTPRSVSQLEGPPSHRERGREREGRAGVQGRVSPGLAVGREASRGPMVVGQRERERDTSGSSNFSPRSFTPRGTPLRAWGAIGEGVSPSGIPTTPVRARLDTPLGGGTFSTRLVALRQKEREREREREAAAKASLRDEESSPSPSPASKSVSLRSIRQVERERERERNRERNRDLSDSAAQSPLAATFDSALSLGVRTSAVLDLALTYTSQGSRKPGYGGITSMEDIRRLVDVDGGRERINNGALVIATWWRRVRARRRIAYVRSFNERERQRRLREAFTQWGQCRIAVSHRKRVVRQRFIIVWRKQVGVDSASRAQKVLAKNILRRHLREWRAWAREEAEVKRREAMFTQQRRGYVLRAYLRHWSAWAQYNGTKDRAMSYNGKAGTDASSAALYTEPGDISLYNLPRRLHRIPQMLVPMAADSPVWRRYMRRKALVWRNDIRITCAVSDAMIGRPWLQRWRQATALRLDDSEALAQATAYYRRRVLLPALVKWALYKRMRKVREREAFQRWHEVTLYQARLRRLVKSITGVYTHNTRKMVFGLWKSYHYTQEAMTLFNVEEAMTLFNVERIIRNRSKLYMPVYCLASDKPRMLMVAFLKGLRKCAQQSKAFRRYVLLTQAVYEKCRVRSAFMTWRGKDGSAYLQRMCAGVGMTRTNTEISHLFKASEVQYRGSISRHSVLDFSQIYDILKLGNRELAPLVREALQSKALVRLLWGGIGRLYPQHMLEKGREREREVERRAMVRARTLRIESGEEVDKGRPGIVGREDIPLSDALQRFGAASVQDFVAKRETMYESMSVTRDTMRGREDRDKGLLLNFEARLRARQLHEINPQFSLGPQSMQVKAREDEAGNYRDTYDLATGRLTKALNKLSSDEEPDDEEEEVIPPIPEEPHPDPVNDGESSSEGEDEAEVAPAVLVVPPLRKESSSESLIVFSSSEESEGEDPYGPTDLMSIEETLTERGRNTPMAERLAAMGVPFGTESDIEAEAKAEAERERERQKEREAEAERQREREAEAKRLAAIAAAAEAKREREREKERERARAAAALEAKRIAEEKERERERERQREREAREAARRAAAAIRSSTSSTGDDGDVDLSRGMAVGQRMGPRGTSIANHGVSVLGSGGEEAMASQRSDTEDSDFDQQMAPIRAPSRYTSLEQADESIEALHLPQNNGVEIDHPLLRMKPTPQLHFRPTPKSGVSVIEAKEGSLLSDEEDGEARAMRETLDSIDPSLMSVGALDVPSRPKSKDRLFLRRGGYNLRVDADEPERTLARGGRGSNTARPSSAGGDTTLSPVSGSMSMSARVPPTLGGIDSSRENSSDLSPKGGKGGKGGRSRLSFGSKADSDGVRRSDADIDGGIDLPPKSRLSKGLANSPSMPSLLRATSVSDLSKMQLKTRESSTQRKPVRKQYHMHRSASTSGAPIPAGAFKPSTTSPVTKNYKALPIRSLGSGDVTIPPQYVHELPPLEAHLDGTAIEGERERGGAGAPSMRGMRHQVRAADLESDSDLDTDTETEGETEGEREGDVQGVQIAFGSDSEGQAIQTESEFETDESEPARGEGESESEDTDYSEKSDNPPVHAPTTTGTIGTVHSTTVPVAVPVSLAPPGAGIPVAEDTTSDIAGGGRGSLESEGDTRPDVPWEGINDDTPPVDRPDTPEEEDGDGEIEGEDRDSLIVSHISPSQLHATGELILNNAKVTLPSMLMSTTPPPALPVLTPAPQHQFTPARDTTTRQRNRKRLSTILDTRKKKTDNTTAARLIAILKDGSTRGKRDSGAGDGFSIEGGDDGIWGQSQSAQEGESTRAAYSQGAKRARHRRAKPGPLPAFPLRERGDRERDLGYGLGKGRGGRGETERVGESGIAGRPGTRQGAALQRELSVEPYREFDPTHTVTPKGGHMYATLHDTQQTEGAQI</sequence>
<dbReference type="EMBL" id="BDIP01000006">
    <property type="protein sequence ID" value="GIQ79435.1"/>
    <property type="molecule type" value="Genomic_DNA"/>
</dbReference>
<feature type="compositionally biased region" description="Basic residues" evidence="1">
    <location>
        <begin position="1496"/>
        <end position="1506"/>
    </location>
</feature>
<feature type="compositionally biased region" description="Acidic residues" evidence="1">
    <location>
        <begin position="1747"/>
        <end position="1760"/>
    </location>
</feature>
<organism evidence="2 3">
    <name type="scientific">Kipferlia bialata</name>
    <dbReference type="NCBI Taxonomy" id="797122"/>
    <lineage>
        <taxon>Eukaryota</taxon>
        <taxon>Metamonada</taxon>
        <taxon>Carpediemonas-like organisms</taxon>
        <taxon>Kipferlia</taxon>
    </lineage>
</organism>
<feature type="non-terminal residue" evidence="2">
    <location>
        <position position="2001"/>
    </location>
</feature>
<feature type="compositionally biased region" description="Basic and acidic residues" evidence="1">
    <location>
        <begin position="1917"/>
        <end position="1927"/>
    </location>
</feature>
<dbReference type="InterPro" id="IPR052824">
    <property type="entry name" value="m6A_RNA_Methylation_Regulator"/>
</dbReference>
<dbReference type="PANTHER" id="PTHR13585">
    <property type="entry name" value="CHASCON, ISOFORM D-RELATED"/>
    <property type="match status" value="1"/>
</dbReference>
<evidence type="ECO:0000313" key="3">
    <source>
        <dbReference type="Proteomes" id="UP000265618"/>
    </source>
</evidence>
<reference evidence="2 3" key="1">
    <citation type="journal article" date="2018" name="PLoS ONE">
        <title>The draft genome of Kipferlia bialata reveals reductive genome evolution in fornicate parasites.</title>
        <authorList>
            <person name="Tanifuji G."/>
            <person name="Takabayashi S."/>
            <person name="Kume K."/>
            <person name="Takagi M."/>
            <person name="Nakayama T."/>
            <person name="Kamikawa R."/>
            <person name="Inagaki Y."/>
            <person name="Hashimoto T."/>
        </authorList>
    </citation>
    <scope>NUCLEOTIDE SEQUENCE [LARGE SCALE GENOMIC DNA]</scope>
    <source>
        <strain evidence="2">NY0173</strain>
    </source>
</reference>
<feature type="compositionally biased region" description="Basic and acidic residues" evidence="1">
    <location>
        <begin position="105"/>
        <end position="117"/>
    </location>
</feature>